<dbReference type="InterPro" id="IPR015421">
    <property type="entry name" value="PyrdxlP-dep_Trfase_major"/>
</dbReference>
<organism evidence="5 6">
    <name type="scientific">candidate division WOR-3 bacterium 4484_18</name>
    <dbReference type="NCBI Taxonomy" id="2020626"/>
    <lineage>
        <taxon>Bacteria</taxon>
        <taxon>Bacteria division WOR-3</taxon>
    </lineage>
</organism>
<dbReference type="PANTHER" id="PTHR21152:SF40">
    <property type="entry name" value="ALANINE--GLYOXYLATE AMINOTRANSFERASE"/>
    <property type="match status" value="1"/>
</dbReference>
<feature type="domain" description="Aminotransferase class V" evidence="4">
    <location>
        <begin position="12"/>
        <end position="245"/>
    </location>
</feature>
<evidence type="ECO:0000256" key="1">
    <source>
        <dbReference type="ARBA" id="ARBA00001933"/>
    </source>
</evidence>
<dbReference type="Pfam" id="PF00266">
    <property type="entry name" value="Aminotran_5"/>
    <property type="match status" value="1"/>
</dbReference>
<protein>
    <submittedName>
        <fullName evidence="5">Aminotransferase</fullName>
    </submittedName>
</protein>
<dbReference type="SUPFAM" id="SSF53383">
    <property type="entry name" value="PLP-dependent transferases"/>
    <property type="match status" value="1"/>
</dbReference>
<comment type="caution">
    <text evidence="5">The sequence shown here is derived from an EMBL/GenBank/DDBJ whole genome shotgun (WGS) entry which is preliminary data.</text>
</comment>
<dbReference type="InterPro" id="IPR000192">
    <property type="entry name" value="Aminotrans_V_dom"/>
</dbReference>
<dbReference type="InterPro" id="IPR015422">
    <property type="entry name" value="PyrdxlP-dep_Trfase_small"/>
</dbReference>
<evidence type="ECO:0000313" key="6">
    <source>
        <dbReference type="Proteomes" id="UP000216312"/>
    </source>
</evidence>
<gene>
    <name evidence="5" type="ORF">CGW93_04595</name>
</gene>
<evidence type="ECO:0000313" key="5">
    <source>
        <dbReference type="EMBL" id="OYV02623.1"/>
    </source>
</evidence>
<dbReference type="GO" id="GO:0019265">
    <property type="term" value="P:glycine biosynthetic process, by transamination of glyoxylate"/>
    <property type="evidence" value="ECO:0007669"/>
    <property type="project" value="TreeGrafter"/>
</dbReference>
<dbReference type="GO" id="GO:0008453">
    <property type="term" value="F:alanine-glyoxylate transaminase activity"/>
    <property type="evidence" value="ECO:0007669"/>
    <property type="project" value="TreeGrafter"/>
</dbReference>
<accession>A0A257LSJ1</accession>
<keyword evidence="3" id="KW-0663">Pyridoxal phosphate</keyword>
<evidence type="ECO:0000256" key="3">
    <source>
        <dbReference type="ARBA" id="ARBA00022898"/>
    </source>
</evidence>
<dbReference type="EMBL" id="NMUJ01000068">
    <property type="protein sequence ID" value="OYV02623.1"/>
    <property type="molecule type" value="Genomic_DNA"/>
</dbReference>
<comment type="similarity">
    <text evidence="2">Belongs to the class-V pyridoxal-phosphate-dependent aminotransferase family.</text>
</comment>
<dbReference type="PANTHER" id="PTHR21152">
    <property type="entry name" value="AMINOTRANSFERASE CLASS V"/>
    <property type="match status" value="1"/>
</dbReference>
<reference evidence="6" key="1">
    <citation type="submission" date="2017-07" db="EMBL/GenBank/DDBJ databases">
        <title>Novel pathways for hydrocarbon cycling and metabolic interdependencies in hydrothermal sediment communities.</title>
        <authorList>
            <person name="Dombrowski N."/>
            <person name="Seitz K."/>
            <person name="Teske A."/>
            <person name="Baker B."/>
        </authorList>
    </citation>
    <scope>NUCLEOTIDE SEQUENCE [LARGE SCALE GENOMIC DNA]</scope>
</reference>
<dbReference type="FunFam" id="3.90.1150.10:FF:000031">
    <property type="entry name" value="Serine--glyoxylate aminotransferase"/>
    <property type="match status" value="1"/>
</dbReference>
<dbReference type="Proteomes" id="UP000216312">
    <property type="component" value="Unassembled WGS sequence"/>
</dbReference>
<dbReference type="AlphaFoldDB" id="A0A257LSJ1"/>
<name>A0A257LSJ1_UNCW3</name>
<dbReference type="Gene3D" id="3.40.640.10">
    <property type="entry name" value="Type I PLP-dependent aspartate aminotransferase-like (Major domain)"/>
    <property type="match status" value="1"/>
</dbReference>
<evidence type="ECO:0000259" key="4">
    <source>
        <dbReference type="Pfam" id="PF00266"/>
    </source>
</evidence>
<sequence length="301" mass="32639">MAITGGKFGERWRDICKAFGLNTLTIDPEWGDRADPEDVKSMLNEHPDIKAVFAVLSETSTGTLEPIKELGEIIKGRDNTIFVVDAISGLGACNIEVDGWSVDICVTGSQKGLMMPPGLAFVSISDKAMRFVETSKLPKYYWDFKAMLKSQAKGQTAYTPAVSLIIGLKSALDLIKQEGMDNVLARHHLLAEATREAVKAIGLELLSRYPADSVTAIKAPEGIDGETLKKQMDTKYGVKVAGGQAHLKGKIIRIAHLGYMGPFDTIAAIAALEMALNDLGYPVELGKGVKKALEIIYKGWK</sequence>
<evidence type="ECO:0000256" key="2">
    <source>
        <dbReference type="ARBA" id="ARBA00009236"/>
    </source>
</evidence>
<dbReference type="Gene3D" id="3.90.1150.10">
    <property type="entry name" value="Aspartate Aminotransferase, domain 1"/>
    <property type="match status" value="1"/>
</dbReference>
<keyword evidence="5" id="KW-0808">Transferase</keyword>
<proteinExistence type="inferred from homology"/>
<dbReference type="GO" id="GO:0004760">
    <property type="term" value="F:L-serine-pyruvate transaminase activity"/>
    <property type="evidence" value="ECO:0007669"/>
    <property type="project" value="TreeGrafter"/>
</dbReference>
<comment type="cofactor">
    <cofactor evidence="1">
        <name>pyridoxal 5'-phosphate</name>
        <dbReference type="ChEBI" id="CHEBI:597326"/>
    </cofactor>
</comment>
<keyword evidence="5" id="KW-0032">Aminotransferase</keyword>
<dbReference type="InterPro" id="IPR015424">
    <property type="entry name" value="PyrdxlP-dep_Trfase"/>
</dbReference>